<dbReference type="InterPro" id="IPR050172">
    <property type="entry name" value="SsuD_RutA_monooxygenase"/>
</dbReference>
<dbReference type="GO" id="GO:0008726">
    <property type="term" value="F:alkanesulfonate monooxygenase activity"/>
    <property type="evidence" value="ECO:0007669"/>
    <property type="project" value="TreeGrafter"/>
</dbReference>
<keyword evidence="1" id="KW-0285">Flavoprotein</keyword>
<evidence type="ECO:0000259" key="5">
    <source>
        <dbReference type="Pfam" id="PF00296"/>
    </source>
</evidence>
<comment type="caution">
    <text evidence="6">The sequence shown here is derived from an EMBL/GenBank/DDBJ whole genome shotgun (WGS) entry which is preliminary data.</text>
</comment>
<name>A0A7I9V8N5_9ACTN</name>
<dbReference type="EMBL" id="BJOV01000003">
    <property type="protein sequence ID" value="GEE01659.1"/>
    <property type="molecule type" value="Genomic_DNA"/>
</dbReference>
<dbReference type="AlphaFoldDB" id="A0A7I9V8N5"/>
<accession>A0A7I9V8N5</accession>
<dbReference type="PANTHER" id="PTHR42847:SF4">
    <property type="entry name" value="ALKANESULFONATE MONOOXYGENASE-RELATED"/>
    <property type="match status" value="1"/>
</dbReference>
<organism evidence="6 7">
    <name type="scientific">Gordonia spumicola</name>
    <dbReference type="NCBI Taxonomy" id="589161"/>
    <lineage>
        <taxon>Bacteria</taxon>
        <taxon>Bacillati</taxon>
        <taxon>Actinomycetota</taxon>
        <taxon>Actinomycetes</taxon>
        <taxon>Mycobacteriales</taxon>
        <taxon>Gordoniaceae</taxon>
        <taxon>Gordonia</taxon>
    </lineage>
</organism>
<keyword evidence="7" id="KW-1185">Reference proteome</keyword>
<protein>
    <submittedName>
        <fullName evidence="6">Pyrimidine monooxygenase RutA</fullName>
    </submittedName>
</protein>
<reference evidence="7" key="1">
    <citation type="submission" date="2019-06" db="EMBL/GenBank/DDBJ databases">
        <title>Gordonia isolated from sludge of a wastewater treatment plant.</title>
        <authorList>
            <person name="Tamura T."/>
            <person name="Aoyama K."/>
            <person name="Kang Y."/>
            <person name="Saito S."/>
            <person name="Akiyama N."/>
            <person name="Yazawa K."/>
            <person name="Gonoi T."/>
            <person name="Mikami Y."/>
        </authorList>
    </citation>
    <scope>NUCLEOTIDE SEQUENCE [LARGE SCALE GENOMIC DNA]</scope>
    <source>
        <strain evidence="7">NBRC 107696</strain>
    </source>
</reference>
<evidence type="ECO:0000256" key="4">
    <source>
        <dbReference type="ARBA" id="ARBA00023033"/>
    </source>
</evidence>
<dbReference type="PANTHER" id="PTHR42847">
    <property type="entry name" value="ALKANESULFONATE MONOOXYGENASE"/>
    <property type="match status" value="1"/>
</dbReference>
<dbReference type="GO" id="GO:0046306">
    <property type="term" value="P:alkanesulfonate catabolic process"/>
    <property type="evidence" value="ECO:0007669"/>
    <property type="project" value="TreeGrafter"/>
</dbReference>
<feature type="domain" description="Luciferase-like" evidence="5">
    <location>
        <begin position="1"/>
        <end position="320"/>
    </location>
</feature>
<evidence type="ECO:0000313" key="6">
    <source>
        <dbReference type="EMBL" id="GEE01659.1"/>
    </source>
</evidence>
<sequence length="381" mass="42007">MEFGIFMPNSRNGYLMSEAAPQYSPTYAHLRDIVQEGERNGFTFALTMSSLRGHGGSTRFWDDSMESMTTMAALARDTDFMKLIGSVQLLAVHPALAARAATAVADAADGRFALNLVPGGWHPKELESLGVWPGYDYNEYRWQFATEYAHVVQSLWNEGVTDFQGKHFQFDDLKMGPLPHKRIPIVAAGASDDAIKFVKDYADYNFRLAWGGREALAEIMEKFKVDMVDAERPVKPYVALGVVVDDTDEKAEAKLAHYVEHADHAAIEYMMTGAVTDSAKGGTSEILASMDQKGAVQMSTDFITGSPESVARQLDEWAELDVAGYMLVLTDYVADIKRMGEEVFPLMKNFDAKQAVAEAVASVTAERDAKAAEPRFEPVAV</sequence>
<dbReference type="OrthoDB" id="9814695at2"/>
<dbReference type="RefSeq" id="WP_161895423.1">
    <property type="nucleotide sequence ID" value="NZ_BJOV01000003.1"/>
</dbReference>
<dbReference type="Gene3D" id="3.20.20.30">
    <property type="entry name" value="Luciferase-like domain"/>
    <property type="match status" value="1"/>
</dbReference>
<dbReference type="Pfam" id="PF00296">
    <property type="entry name" value="Bac_luciferase"/>
    <property type="match status" value="1"/>
</dbReference>
<keyword evidence="3" id="KW-0560">Oxidoreductase</keyword>
<dbReference type="Proteomes" id="UP000444960">
    <property type="component" value="Unassembled WGS sequence"/>
</dbReference>
<keyword evidence="4 6" id="KW-0503">Monooxygenase</keyword>
<evidence type="ECO:0000313" key="7">
    <source>
        <dbReference type="Proteomes" id="UP000444960"/>
    </source>
</evidence>
<dbReference type="SUPFAM" id="SSF51679">
    <property type="entry name" value="Bacterial luciferase-like"/>
    <property type="match status" value="1"/>
</dbReference>
<evidence type="ECO:0000256" key="2">
    <source>
        <dbReference type="ARBA" id="ARBA00022643"/>
    </source>
</evidence>
<proteinExistence type="predicted"/>
<evidence type="ECO:0000256" key="1">
    <source>
        <dbReference type="ARBA" id="ARBA00022630"/>
    </source>
</evidence>
<dbReference type="InterPro" id="IPR011251">
    <property type="entry name" value="Luciferase-like_dom"/>
</dbReference>
<keyword evidence="2" id="KW-0288">FMN</keyword>
<dbReference type="InterPro" id="IPR036661">
    <property type="entry name" value="Luciferase-like_sf"/>
</dbReference>
<gene>
    <name evidence="6" type="primary">rutA</name>
    <name evidence="6" type="ORF">nbrc107696_21050</name>
</gene>
<evidence type="ECO:0000256" key="3">
    <source>
        <dbReference type="ARBA" id="ARBA00023002"/>
    </source>
</evidence>